<name>A0A8G1RG95_9EURO</name>
<keyword evidence="1" id="KW-0472">Membrane</keyword>
<accession>A0A8G1RG95</accession>
<gene>
    <name evidence="2" type="ORF">BO85DRAFT_444079</name>
</gene>
<sequence length="146" mass="16109">MSRPSFHQSHSTEVININHYSEVEWSSDHPYLIHPKAIPVLSICLAPKPIFISHQAPPRVPLRSAPERGNHLHRASLTQITADTQVVCSGQACVKPIYHSPFPPLIYLALCSLLLLLMVPLYRLGPSSFAGASHRGSRNAIWPPPG</sequence>
<feature type="transmembrane region" description="Helical" evidence="1">
    <location>
        <begin position="105"/>
        <end position="125"/>
    </location>
</feature>
<keyword evidence="1" id="KW-1133">Transmembrane helix</keyword>
<proteinExistence type="predicted"/>
<protein>
    <submittedName>
        <fullName evidence="2">Uncharacterized protein</fullName>
    </submittedName>
</protein>
<evidence type="ECO:0000256" key="1">
    <source>
        <dbReference type="SAM" id="Phobius"/>
    </source>
</evidence>
<dbReference type="EMBL" id="KZ825054">
    <property type="protein sequence ID" value="RAH62740.1"/>
    <property type="molecule type" value="Genomic_DNA"/>
</dbReference>
<dbReference type="RefSeq" id="XP_025520662.1">
    <property type="nucleotide sequence ID" value="XM_025658934.1"/>
</dbReference>
<reference evidence="2 3" key="1">
    <citation type="submission" date="2018-02" db="EMBL/GenBank/DDBJ databases">
        <title>The genomes of Aspergillus section Nigri reveals drivers in fungal speciation.</title>
        <authorList>
            <consortium name="DOE Joint Genome Institute"/>
            <person name="Vesth T.C."/>
            <person name="Nybo J."/>
            <person name="Theobald S."/>
            <person name="Brandl J."/>
            <person name="Frisvad J.C."/>
            <person name="Nielsen K.F."/>
            <person name="Lyhne E.K."/>
            <person name="Kogle M.E."/>
            <person name="Kuo A."/>
            <person name="Riley R."/>
            <person name="Clum A."/>
            <person name="Nolan M."/>
            <person name="Lipzen A."/>
            <person name="Salamov A."/>
            <person name="Henrissat B."/>
            <person name="Wiebenga A."/>
            <person name="De vries R.P."/>
            <person name="Grigoriev I.V."/>
            <person name="Mortensen U.H."/>
            <person name="Andersen M.R."/>
            <person name="Baker S.E."/>
        </authorList>
    </citation>
    <scope>NUCLEOTIDE SEQUENCE [LARGE SCALE GENOMIC DNA]</scope>
    <source>
        <strain evidence="2 3">CBS 112811</strain>
    </source>
</reference>
<organism evidence="2 3">
    <name type="scientific">Aspergillus piperis CBS 112811</name>
    <dbReference type="NCBI Taxonomy" id="1448313"/>
    <lineage>
        <taxon>Eukaryota</taxon>
        <taxon>Fungi</taxon>
        <taxon>Dikarya</taxon>
        <taxon>Ascomycota</taxon>
        <taxon>Pezizomycotina</taxon>
        <taxon>Eurotiomycetes</taxon>
        <taxon>Eurotiomycetidae</taxon>
        <taxon>Eurotiales</taxon>
        <taxon>Aspergillaceae</taxon>
        <taxon>Aspergillus</taxon>
        <taxon>Aspergillus subgen. Circumdati</taxon>
    </lineage>
</organism>
<dbReference type="AlphaFoldDB" id="A0A8G1RG95"/>
<evidence type="ECO:0000313" key="2">
    <source>
        <dbReference type="EMBL" id="RAH62740.1"/>
    </source>
</evidence>
<dbReference type="GeneID" id="37162336"/>
<dbReference type="Proteomes" id="UP000249526">
    <property type="component" value="Unassembled WGS sequence"/>
</dbReference>
<evidence type="ECO:0000313" key="3">
    <source>
        <dbReference type="Proteomes" id="UP000249526"/>
    </source>
</evidence>
<keyword evidence="3" id="KW-1185">Reference proteome</keyword>
<keyword evidence="1" id="KW-0812">Transmembrane</keyword>